<sequence>MTRSNSYPSLFRSATLIVALAGLLTACKKDKNKTDDPGGGNNKEESYIPENNKKYVYELTGGDETMNMTTWVAGSKDSAGLKVYYVATKAVSEDIEVTSNSSTFVTNGKTVYGMNIPEFWYKAIADLIANGYTVEESTMIGYPAYRLYENPMEVGRKLTFQGEAEQGLKLKLKTEDGQTLELTQTVKYYGGEVKAVEDITVPAGKFKCTKFVNEYDTRIVLKLGQTVMTDETHRTQETTYMAHKIGPVKTVSVSEGETTTTQLKAIQ</sequence>
<keyword evidence="3" id="KW-1185">Reference proteome</keyword>
<proteinExistence type="predicted"/>
<evidence type="ECO:0000259" key="1">
    <source>
        <dbReference type="Pfam" id="PF21347"/>
    </source>
</evidence>
<dbReference type="EMBL" id="FNRL01000011">
    <property type="protein sequence ID" value="SEA62537.1"/>
    <property type="molecule type" value="Genomic_DNA"/>
</dbReference>
<dbReference type="Pfam" id="PF21347">
    <property type="entry name" value="DUF3108_like"/>
    <property type="match status" value="1"/>
</dbReference>
<reference evidence="3" key="1">
    <citation type="submission" date="2016-10" db="EMBL/GenBank/DDBJ databases">
        <authorList>
            <person name="Varghese N."/>
            <person name="Submissions S."/>
        </authorList>
    </citation>
    <scope>NUCLEOTIDE SEQUENCE [LARGE SCALE GENOMIC DNA]</scope>
    <source>
        <strain evidence="3">DSM 23920</strain>
    </source>
</reference>
<dbReference type="InterPro" id="IPR049279">
    <property type="entry name" value="DUF3108-like"/>
</dbReference>
<protein>
    <recommendedName>
        <fullName evidence="1">DUF3108 domain-containing protein</fullName>
    </recommendedName>
</protein>
<dbReference type="RefSeq" id="WP_089762434.1">
    <property type="nucleotide sequence ID" value="NZ_BKAT01000016.1"/>
</dbReference>
<dbReference type="STRING" id="408074.SAMN05660909_02720"/>
<dbReference type="PROSITE" id="PS51257">
    <property type="entry name" value="PROKAR_LIPOPROTEIN"/>
    <property type="match status" value="1"/>
</dbReference>
<dbReference type="Gene3D" id="2.40.360.20">
    <property type="match status" value="1"/>
</dbReference>
<dbReference type="Proteomes" id="UP000199656">
    <property type="component" value="Unassembled WGS sequence"/>
</dbReference>
<dbReference type="OrthoDB" id="665223at2"/>
<dbReference type="AlphaFoldDB" id="A0A1H4CQ94"/>
<name>A0A1H4CQ94_9BACT</name>
<gene>
    <name evidence="2" type="ORF">SAMN05660909_02720</name>
</gene>
<organism evidence="2 3">
    <name type="scientific">Chitinophaga terrae</name>
    <name type="common">ex Kim and Jung 2007</name>
    <dbReference type="NCBI Taxonomy" id="408074"/>
    <lineage>
        <taxon>Bacteria</taxon>
        <taxon>Pseudomonadati</taxon>
        <taxon>Bacteroidota</taxon>
        <taxon>Chitinophagia</taxon>
        <taxon>Chitinophagales</taxon>
        <taxon>Chitinophagaceae</taxon>
        <taxon>Chitinophaga</taxon>
    </lineage>
</organism>
<feature type="domain" description="DUF3108" evidence="1">
    <location>
        <begin position="183"/>
        <end position="250"/>
    </location>
</feature>
<evidence type="ECO:0000313" key="3">
    <source>
        <dbReference type="Proteomes" id="UP000199656"/>
    </source>
</evidence>
<evidence type="ECO:0000313" key="2">
    <source>
        <dbReference type="EMBL" id="SEA62537.1"/>
    </source>
</evidence>
<accession>A0A1H4CQ94</accession>